<dbReference type="Proteomes" id="UP001317613">
    <property type="component" value="Chromosome"/>
</dbReference>
<evidence type="ECO:0000313" key="1">
    <source>
        <dbReference type="EMBL" id="BDQ59990.1"/>
    </source>
</evidence>
<sequence>MNKNNVKQDLTTQEIAKLIMEIKLGILQQLEKALDQAIKEKNSTMVAAIAEILKSY</sequence>
<gene>
    <name evidence="1" type="ORF">EfsSVR2332_00680</name>
</gene>
<accession>A0AC59HJS9</accession>
<protein>
    <submittedName>
        <fullName evidence="1">Uncharacterized protein</fullName>
    </submittedName>
</protein>
<dbReference type="EMBL" id="AP026729">
    <property type="protein sequence ID" value="BDQ59990.1"/>
    <property type="molecule type" value="Genomic_DNA"/>
</dbReference>
<name>A0AC59HJS9_ENTFL</name>
<reference evidence="1" key="1">
    <citation type="submission" date="2022-08" db="EMBL/GenBank/DDBJ databases">
        <title>Molecular epidemiological analysis of five strains of VanD-type vancomycin-resistant Enterococcus faecalis.</title>
        <authorList>
            <person name="Mimura K."/>
            <person name="Hashimoto Y."/>
            <person name="Tomita H."/>
        </authorList>
    </citation>
    <scope>NUCLEOTIDE SEQUENCE</scope>
    <source>
        <strain evidence="1">SVR2332</strain>
    </source>
</reference>
<evidence type="ECO:0000313" key="2">
    <source>
        <dbReference type="Proteomes" id="UP001317613"/>
    </source>
</evidence>
<proteinExistence type="predicted"/>
<organism evidence="1 2">
    <name type="scientific">Enterococcus faecalis</name>
    <name type="common">Streptococcus faecalis</name>
    <dbReference type="NCBI Taxonomy" id="1351"/>
    <lineage>
        <taxon>Bacteria</taxon>
        <taxon>Bacillati</taxon>
        <taxon>Bacillota</taxon>
        <taxon>Bacilli</taxon>
        <taxon>Lactobacillales</taxon>
        <taxon>Enterococcaceae</taxon>
        <taxon>Enterococcus</taxon>
    </lineage>
</organism>